<dbReference type="Proteomes" id="UP000070346">
    <property type="component" value="Unassembled WGS sequence"/>
</dbReference>
<accession>A0A9X0LY09</accession>
<evidence type="ECO:0000313" key="1">
    <source>
        <dbReference type="EMBL" id="KXN76502.1"/>
    </source>
</evidence>
<name>A0A9X0LY09_LACJH</name>
<protein>
    <submittedName>
        <fullName evidence="1">Uncharacterized protein</fullName>
    </submittedName>
</protein>
<comment type="caution">
    <text evidence="1">The sequence shown here is derived from an EMBL/GenBank/DDBJ whole genome shotgun (WGS) entry which is preliminary data.</text>
</comment>
<organism evidence="1 2">
    <name type="scientific">Lactobacillus johnsonii</name>
    <dbReference type="NCBI Taxonomy" id="33959"/>
    <lineage>
        <taxon>Bacteria</taxon>
        <taxon>Bacillati</taxon>
        <taxon>Bacillota</taxon>
        <taxon>Bacilli</taxon>
        <taxon>Lactobacillales</taxon>
        <taxon>Lactobacillaceae</taxon>
        <taxon>Lactobacillus</taxon>
    </lineage>
</organism>
<dbReference type="OrthoDB" id="9895956at2"/>
<gene>
    <name evidence="1" type="ORF">AYJ53_03040</name>
</gene>
<dbReference type="EMBL" id="LSNG01000020">
    <property type="protein sequence ID" value="KXN76502.1"/>
    <property type="molecule type" value="Genomic_DNA"/>
</dbReference>
<dbReference type="RefSeq" id="WP_061400148.1">
    <property type="nucleotide sequence ID" value="NZ_LSNG01000020.1"/>
</dbReference>
<dbReference type="AlphaFoldDB" id="A0A9X0LY09"/>
<sequence length="198" mass="23038">MINSKLGPLQLADRQADVLYRKINQLSSKYNGLLNIPTTDADFLKALAQAEQLQMPNNYSVVSDRVRRNQPSKLPMKWKKIIVFMKICNFTNSKICSKTLIPIYWIESIFKSSTDNTVFTWALFTFDRKFQLYVTDMRDAYQYFDFKYTNQNELGKAGILVQPIKAYWIELPTGCKYISHLHGETHIKSIDSKIMEVS</sequence>
<evidence type="ECO:0000313" key="2">
    <source>
        <dbReference type="Proteomes" id="UP000070346"/>
    </source>
</evidence>
<reference evidence="1 2" key="1">
    <citation type="submission" date="2016-02" db="EMBL/GenBank/DDBJ databases">
        <title>Complete Genome Sequences of Lactobacillus johnsonii Strain W1.</title>
        <authorList>
            <person name="Sun Y."/>
            <person name="Wu X."/>
        </authorList>
    </citation>
    <scope>NUCLEOTIDE SEQUENCE [LARGE SCALE GENOMIC DNA]</scope>
    <source>
        <strain evidence="1 2">W1</strain>
    </source>
</reference>
<proteinExistence type="predicted"/>